<proteinExistence type="predicted"/>
<evidence type="ECO:0000313" key="2">
    <source>
        <dbReference type="Proteomes" id="UP001175097"/>
    </source>
</evidence>
<dbReference type="RefSeq" id="WP_301245906.1">
    <property type="nucleotide sequence ID" value="NZ_JAROCC010000024.1"/>
</dbReference>
<sequence length="81" mass="9355">MLQVFEFIIDEQGKISPLFNEDRLTNSVEGRVLEIIGSCTSLLTISEVADFFDYRAEVDYEWNFTYSEFVKEDIMLAVVSS</sequence>
<evidence type="ECO:0000313" key="1">
    <source>
        <dbReference type="EMBL" id="MDN4609228.1"/>
    </source>
</evidence>
<protein>
    <submittedName>
        <fullName evidence="1">Uncharacterized protein</fullName>
    </submittedName>
</protein>
<comment type="caution">
    <text evidence="1">The sequence shown here is derived from an EMBL/GenBank/DDBJ whole genome shotgun (WGS) entry which is preliminary data.</text>
</comment>
<reference evidence="1" key="1">
    <citation type="submission" date="2023-03" db="EMBL/GenBank/DDBJ databases">
        <title>MT1 and MT2 Draft Genomes of Novel Species.</title>
        <authorList>
            <person name="Venkateswaran K."/>
        </authorList>
    </citation>
    <scope>NUCLEOTIDE SEQUENCE</scope>
    <source>
        <strain evidence="1">F6_3S_P_2</strain>
    </source>
</reference>
<keyword evidence="2" id="KW-1185">Reference proteome</keyword>
<dbReference type="EMBL" id="JAROCC010000024">
    <property type="protein sequence ID" value="MDN4609228.1"/>
    <property type="molecule type" value="Genomic_DNA"/>
</dbReference>
<organism evidence="1 2">
    <name type="scientific">Sporosarcina highlanderae</name>
    <dbReference type="NCBI Taxonomy" id="3035916"/>
    <lineage>
        <taxon>Bacteria</taxon>
        <taxon>Bacillati</taxon>
        <taxon>Bacillota</taxon>
        <taxon>Bacilli</taxon>
        <taxon>Bacillales</taxon>
        <taxon>Caryophanaceae</taxon>
        <taxon>Sporosarcina</taxon>
    </lineage>
</organism>
<accession>A0ABT8JVM5</accession>
<dbReference type="Proteomes" id="UP001175097">
    <property type="component" value="Unassembled WGS sequence"/>
</dbReference>
<name>A0ABT8JVM5_9BACL</name>
<gene>
    <name evidence="1" type="ORF">P5G49_17335</name>
</gene>